<dbReference type="AlphaFoldDB" id="A0A1U7J741"/>
<gene>
    <name evidence="5" type="ORF">NIES30_09515</name>
</gene>
<dbReference type="InterPro" id="IPR001431">
    <property type="entry name" value="Pept_M16_Zn_BS"/>
</dbReference>
<comment type="caution">
    <text evidence="5">The sequence shown here is derived from an EMBL/GenBank/DDBJ whole genome shotgun (WGS) entry which is preliminary data.</text>
</comment>
<dbReference type="EMBL" id="MRCG01000005">
    <property type="protein sequence ID" value="OKH48762.1"/>
    <property type="molecule type" value="Genomic_DNA"/>
</dbReference>
<name>A0A1U7J741_9CYAN</name>
<dbReference type="InterPro" id="IPR007863">
    <property type="entry name" value="Peptidase_M16_C"/>
</dbReference>
<dbReference type="GO" id="GO:0046872">
    <property type="term" value="F:metal ion binding"/>
    <property type="evidence" value="ECO:0007669"/>
    <property type="project" value="InterPro"/>
</dbReference>
<accession>A0A1U7J741</accession>
<evidence type="ECO:0000256" key="2">
    <source>
        <dbReference type="RuleBase" id="RU004447"/>
    </source>
</evidence>
<dbReference type="InterPro" id="IPR050361">
    <property type="entry name" value="MPP/UQCRC_Complex"/>
</dbReference>
<organism evidence="5 6">
    <name type="scientific">Phormidium tenue NIES-30</name>
    <dbReference type="NCBI Taxonomy" id="549789"/>
    <lineage>
        <taxon>Bacteria</taxon>
        <taxon>Bacillati</taxon>
        <taxon>Cyanobacteriota</taxon>
        <taxon>Cyanophyceae</taxon>
        <taxon>Oscillatoriophycideae</taxon>
        <taxon>Oscillatoriales</taxon>
        <taxon>Oscillatoriaceae</taxon>
        <taxon>Phormidium</taxon>
    </lineage>
</organism>
<comment type="similarity">
    <text evidence="1 2">Belongs to the peptidase M16 family.</text>
</comment>
<dbReference type="Pfam" id="PF00675">
    <property type="entry name" value="Peptidase_M16"/>
    <property type="match status" value="2"/>
</dbReference>
<dbReference type="PROSITE" id="PS00143">
    <property type="entry name" value="INSULINASE"/>
    <property type="match status" value="1"/>
</dbReference>
<proteinExistence type="inferred from homology"/>
<keyword evidence="6" id="KW-1185">Reference proteome</keyword>
<dbReference type="STRING" id="549789.NIES30_09515"/>
<protein>
    <submittedName>
        <fullName evidence="5">Peptidase M16</fullName>
    </submittedName>
</protein>
<dbReference type="PANTHER" id="PTHR11851">
    <property type="entry name" value="METALLOPROTEASE"/>
    <property type="match status" value="1"/>
</dbReference>
<dbReference type="Proteomes" id="UP000185557">
    <property type="component" value="Unassembled WGS sequence"/>
</dbReference>
<dbReference type="RefSeq" id="WP_084173065.1">
    <property type="nucleotide sequence ID" value="NZ_MRCG01000005.1"/>
</dbReference>
<feature type="domain" description="Peptidase M16 C-terminal" evidence="4">
    <location>
        <begin position="281"/>
        <end position="457"/>
    </location>
</feature>
<dbReference type="SUPFAM" id="SSF63411">
    <property type="entry name" value="LuxS/MPP-like metallohydrolase"/>
    <property type="match status" value="2"/>
</dbReference>
<evidence type="ECO:0000313" key="5">
    <source>
        <dbReference type="EMBL" id="OKH48762.1"/>
    </source>
</evidence>
<evidence type="ECO:0000259" key="3">
    <source>
        <dbReference type="Pfam" id="PF00675"/>
    </source>
</evidence>
<evidence type="ECO:0000256" key="1">
    <source>
        <dbReference type="ARBA" id="ARBA00007261"/>
    </source>
</evidence>
<dbReference type="GO" id="GO:0006508">
    <property type="term" value="P:proteolysis"/>
    <property type="evidence" value="ECO:0007669"/>
    <property type="project" value="InterPro"/>
</dbReference>
<dbReference type="GO" id="GO:0004222">
    <property type="term" value="F:metalloendopeptidase activity"/>
    <property type="evidence" value="ECO:0007669"/>
    <property type="project" value="InterPro"/>
</dbReference>
<reference evidence="5 6" key="1">
    <citation type="submission" date="2016-11" db="EMBL/GenBank/DDBJ databases">
        <title>Draft Genome Sequences of Nine Cyanobacterial Strains from Diverse Habitats.</title>
        <authorList>
            <person name="Zhu T."/>
            <person name="Hou S."/>
            <person name="Lu X."/>
            <person name="Hess W.R."/>
        </authorList>
    </citation>
    <scope>NUCLEOTIDE SEQUENCE [LARGE SCALE GENOMIC DNA]</scope>
    <source>
        <strain evidence="5 6">NIES-30</strain>
    </source>
</reference>
<feature type="domain" description="Peptidase M16 N-terminal" evidence="3">
    <location>
        <begin position="77"/>
        <end position="129"/>
    </location>
</feature>
<dbReference type="InterPro" id="IPR011249">
    <property type="entry name" value="Metalloenz_LuxS/M16"/>
</dbReference>
<dbReference type="Pfam" id="PF05193">
    <property type="entry name" value="Peptidase_M16_C"/>
    <property type="match status" value="1"/>
</dbReference>
<dbReference type="OrthoDB" id="9811314at2"/>
<dbReference type="InterPro" id="IPR011765">
    <property type="entry name" value="Pept_M16_N"/>
</dbReference>
<dbReference type="PANTHER" id="PTHR11851:SF49">
    <property type="entry name" value="MITOCHONDRIAL-PROCESSING PEPTIDASE SUBUNIT ALPHA"/>
    <property type="match status" value="1"/>
</dbReference>
<sequence>MNGTLAIAPKFWARSRHRLRPALVGLVALVSLWLWWPIAPAAAREPVQAAQAIQPYLDRVADAVTEFTLANGMKFIVLERHQAPVVSFMIHANVGAVDETDGKTGVAHYLEHLAFKGTSRIGTKDFAAEQQVMAQLDAVFSDLLAAQTAGDTAKAAALQEELVALQKQAASFVEQNQYSQIIQQAGGVGLNATTSADETRYFYSLPANKLELWMSLESERFLDPVFREFYEEKDVILEERRMRVDNSPIGTMIERFLEEVFVSHPYRRPVIGYQDDLFVATREDVQTFYDTYYGPANLTAVVVGDVDPAEVKRLAEVYFSRYTPRAVPPEPAIDEPAQTAPKEFSLALPSEPWYLEGYHRPSLRHPDHVIYGMIESLLVGGRTSRIYKTVVDEARIALDIGSLNGFPGDRYDNIFLIYGLTAPGHTPEEIGALFAQELERLKQEPVSPEELDRVKTQARAGLLQSLASNGGMASLLAEYQAKTGDWRNIFNNLKAIEAVSAADIQRVAQTLFRPESRTVGKLVQAAAAE</sequence>
<feature type="domain" description="Peptidase M16 N-terminal" evidence="3">
    <location>
        <begin position="174"/>
        <end position="270"/>
    </location>
</feature>
<dbReference type="Gene3D" id="3.30.830.10">
    <property type="entry name" value="Metalloenzyme, LuxS/M16 peptidase-like"/>
    <property type="match status" value="2"/>
</dbReference>
<evidence type="ECO:0000259" key="4">
    <source>
        <dbReference type="Pfam" id="PF05193"/>
    </source>
</evidence>
<evidence type="ECO:0000313" key="6">
    <source>
        <dbReference type="Proteomes" id="UP000185557"/>
    </source>
</evidence>